<feature type="repeat" description="ANK" evidence="3">
    <location>
        <begin position="1173"/>
        <end position="1198"/>
    </location>
</feature>
<keyword evidence="2 3" id="KW-0040">ANK repeat</keyword>
<dbReference type="Pfam" id="PF24883">
    <property type="entry name" value="NPHP3_N"/>
    <property type="match status" value="1"/>
</dbReference>
<feature type="repeat" description="ANK" evidence="3">
    <location>
        <begin position="1139"/>
        <end position="1171"/>
    </location>
</feature>
<name>A0AAD7M9M4_MYCRO</name>
<feature type="repeat" description="ANK" evidence="3">
    <location>
        <begin position="1010"/>
        <end position="1042"/>
    </location>
</feature>
<feature type="repeat" description="ANK" evidence="3">
    <location>
        <begin position="772"/>
        <end position="804"/>
    </location>
</feature>
<evidence type="ECO:0000256" key="1">
    <source>
        <dbReference type="ARBA" id="ARBA00022737"/>
    </source>
</evidence>
<dbReference type="InterPro" id="IPR054471">
    <property type="entry name" value="GPIID_WHD"/>
</dbReference>
<feature type="repeat" description="ANK" evidence="3">
    <location>
        <begin position="805"/>
        <end position="837"/>
    </location>
</feature>
<keyword evidence="1" id="KW-0677">Repeat</keyword>
<dbReference type="PROSITE" id="PS50088">
    <property type="entry name" value="ANK_REPEAT"/>
    <property type="match status" value="17"/>
</dbReference>
<dbReference type="Gene3D" id="3.40.50.300">
    <property type="entry name" value="P-loop containing nucleotide triphosphate hydrolases"/>
    <property type="match status" value="1"/>
</dbReference>
<feature type="repeat" description="ANK" evidence="3">
    <location>
        <begin position="1367"/>
        <end position="1399"/>
    </location>
</feature>
<dbReference type="Pfam" id="PF22939">
    <property type="entry name" value="WHD_GPIID"/>
    <property type="match status" value="1"/>
</dbReference>
<feature type="domain" description="GPI inositol-deacylase winged helix" evidence="4">
    <location>
        <begin position="510"/>
        <end position="588"/>
    </location>
</feature>
<dbReference type="InterPro" id="IPR027417">
    <property type="entry name" value="P-loop_NTPase"/>
</dbReference>
<sequence length="1513" mass="165276">MADIVGLVASILQLVDTVAKARGYIKDFRDAPKDQERLLLEIQNLEPLVKELRTRIKSNHAAGKISGMNEFEEPLVHLNEIIERLTKKLDPAGISKFSSRLTWPLWGKEDVEEGLNATERFKSLLSAWLGVDIWKSVQDVNVTIQDVAEEQRVDHGYIIRSVKQFAQEHGVAHNETISTIKDASEEQRTDHIYIAKSIRDVARNQEKYHDSEQRDKILDWYSPLNFFLRQTDIFNAWQPGTGRWLLEADEFKDWKSGSGKMLWCRGIPGAGKTVLVSVVVENLRAEQNTSVAVLYLNHKENEAQTPSNLLAGLWRQLVFEKPISPVVDQLYAKHREQRTRPSLEHTYSILCAIIAEHSRVFIVVDALDEYPEELRDILLPRLSNLGPTVNLMFTSRPHIRIDNVVTNTIVETLEIRATEDDIRRHIAAQIRKSSRLSKHVKNCPGLGEEIETVIVRRSDGMFLLAKFHIDSLTTKHTVKAIRQALASMPNDLNTTYDEVLDRIDRQSEDDRSLARRALSWISHAKRLLHIFELREALAVEDETSNLDPDNLVDINTILSVCAGLVITTGNEEDHAVRLVHYTTHDYLNRVRARAFPHAATEITTSCITYLSFDIFSQMDDPMYLLHQNTLLDYAVEYCLIHARGQPESDIGHLILSFLANCSVWRRLWNWGHGSHAEIPISAPLWIAAVFRLEEICRQLAKKDGDGLVPMLQKASLEGFADLVKILVEKGANVDAPEGEYDSPLQAAASRGHDDIIQFLLTHGADVNLRGSQYGTALQIATFFGHKQSARLLINHGTNINAEAGRYGTALYAAAIQGNEEILHLLLENGAAVNEKGGHYGTALAAAVYRGFDGIVRVLVEHGADLNAETTLHNRPVSVLQRAIFTGPNTVVRLLIEKGAAINAAGSSGTALDIALRCGEYEVARLLIARGAILRKRNEAIYGLLIDHGVADINAEAGRDGTALYIASHRGSYELVRTLLERGVDAASGAGHEDIIRLLLEHSADVNVVGGKSTALQAASGAGHEDIARLLLEYGADVNGTGGGDTALQAASRAGHEDIVRLLLEHDADVNVTGGGDTALQAASRAGHEDIVRLLLEYDADVNVTSGGDTALQAASRAGHEDIVKLLLEHDANVNAGGGVQGSSLWAAAVYGYKEVVKLLLEQGADVSRVGGFRNRTPLQAAIVAGHKDIAQLLIQHDALEKPRYLISYSDYCGADPNVKEGNYDSTLQMASVHGDVEIIPFLLAHGADVNLRGSQYGTALQMAAFFGHKQSAQLLIHGGANINAEAGGYGTALYAAAIRCNEEMLNLLLENGTTVNEKGGRYGTALGAHGADSDALYHAALFYGHETIAHLLLDNHGADANARAGQEDRSVLQAATSLGHEKIVQLLLEHGADVNEMGWDGAALHIAAHDGCVQIARLLLEHGADIDAPAPRRMGTALYIASCNGHREVVSLLIKHGAEVNAMGGQPYNAVCGAASHGHKEIALLLIQHGGACNSALQRHLESPFFGEGGTDE</sequence>
<dbReference type="PROSITE" id="PS50297">
    <property type="entry name" value="ANK_REP_REGION"/>
    <property type="match status" value="14"/>
</dbReference>
<dbReference type="InterPro" id="IPR056884">
    <property type="entry name" value="NPHP3-like_N"/>
</dbReference>
<feature type="repeat" description="ANK" evidence="3">
    <location>
        <begin position="838"/>
        <end position="870"/>
    </location>
</feature>
<accession>A0AAD7M9M4</accession>
<feature type="repeat" description="ANK" evidence="3">
    <location>
        <begin position="1074"/>
        <end position="1106"/>
    </location>
</feature>
<evidence type="ECO:0000313" key="7">
    <source>
        <dbReference type="Proteomes" id="UP001221757"/>
    </source>
</evidence>
<evidence type="ECO:0000313" key="6">
    <source>
        <dbReference type="EMBL" id="KAJ7706722.1"/>
    </source>
</evidence>
<feature type="repeat" description="ANK" evidence="3">
    <location>
        <begin position="1255"/>
        <end position="1287"/>
    </location>
</feature>
<feature type="repeat" description="ANK" evidence="3">
    <location>
        <begin position="739"/>
        <end position="771"/>
    </location>
</feature>
<feature type="domain" description="Nephrocystin 3-like N-terminal" evidence="5">
    <location>
        <begin position="240"/>
        <end position="396"/>
    </location>
</feature>
<dbReference type="Proteomes" id="UP001221757">
    <property type="component" value="Unassembled WGS sequence"/>
</dbReference>
<dbReference type="EMBL" id="JARKIE010000006">
    <property type="protein sequence ID" value="KAJ7706722.1"/>
    <property type="molecule type" value="Genomic_DNA"/>
</dbReference>
<dbReference type="SUPFAM" id="SSF48403">
    <property type="entry name" value="Ankyrin repeat"/>
    <property type="match status" value="3"/>
</dbReference>
<dbReference type="InterPro" id="IPR002110">
    <property type="entry name" value="Ankyrin_rpt"/>
</dbReference>
<comment type="caution">
    <text evidence="6">The sequence shown here is derived from an EMBL/GenBank/DDBJ whole genome shotgun (WGS) entry which is preliminary data.</text>
</comment>
<feature type="repeat" description="ANK" evidence="3">
    <location>
        <begin position="906"/>
        <end position="938"/>
    </location>
</feature>
<reference evidence="6" key="1">
    <citation type="submission" date="2023-03" db="EMBL/GenBank/DDBJ databases">
        <title>Massive genome expansion in bonnet fungi (Mycena s.s.) driven by repeated elements and novel gene families across ecological guilds.</title>
        <authorList>
            <consortium name="Lawrence Berkeley National Laboratory"/>
            <person name="Harder C.B."/>
            <person name="Miyauchi S."/>
            <person name="Viragh M."/>
            <person name="Kuo A."/>
            <person name="Thoen E."/>
            <person name="Andreopoulos B."/>
            <person name="Lu D."/>
            <person name="Skrede I."/>
            <person name="Drula E."/>
            <person name="Henrissat B."/>
            <person name="Morin E."/>
            <person name="Kohler A."/>
            <person name="Barry K."/>
            <person name="LaButti K."/>
            <person name="Morin E."/>
            <person name="Salamov A."/>
            <person name="Lipzen A."/>
            <person name="Mereny Z."/>
            <person name="Hegedus B."/>
            <person name="Baldrian P."/>
            <person name="Stursova M."/>
            <person name="Weitz H."/>
            <person name="Taylor A."/>
            <person name="Grigoriev I.V."/>
            <person name="Nagy L.G."/>
            <person name="Martin F."/>
            <person name="Kauserud H."/>
        </authorList>
    </citation>
    <scope>NUCLEOTIDE SEQUENCE</scope>
    <source>
        <strain evidence="6">CBHHK067</strain>
    </source>
</reference>
<organism evidence="6 7">
    <name type="scientific">Mycena rosella</name>
    <name type="common">Pink bonnet</name>
    <name type="synonym">Agaricus rosellus</name>
    <dbReference type="NCBI Taxonomy" id="1033263"/>
    <lineage>
        <taxon>Eukaryota</taxon>
        <taxon>Fungi</taxon>
        <taxon>Dikarya</taxon>
        <taxon>Basidiomycota</taxon>
        <taxon>Agaricomycotina</taxon>
        <taxon>Agaricomycetes</taxon>
        <taxon>Agaricomycetidae</taxon>
        <taxon>Agaricales</taxon>
        <taxon>Marasmiineae</taxon>
        <taxon>Mycenaceae</taxon>
        <taxon>Mycena</taxon>
    </lineage>
</organism>
<feature type="repeat" description="ANK" evidence="3">
    <location>
        <begin position="1106"/>
        <end position="1138"/>
    </location>
</feature>
<keyword evidence="7" id="KW-1185">Reference proteome</keyword>
<evidence type="ECO:0000256" key="3">
    <source>
        <dbReference type="PROSITE-ProRule" id="PRU00023"/>
    </source>
</evidence>
<dbReference type="InterPro" id="IPR036770">
    <property type="entry name" value="Ankyrin_rpt-contain_sf"/>
</dbReference>
<protein>
    <submittedName>
        <fullName evidence="6">Ankyrin repeat-containing domain protein</fullName>
    </submittedName>
</protein>
<evidence type="ECO:0000256" key="2">
    <source>
        <dbReference type="ARBA" id="ARBA00023043"/>
    </source>
</evidence>
<feature type="repeat" description="ANK" evidence="3">
    <location>
        <begin position="1399"/>
        <end position="1431"/>
    </location>
</feature>
<gene>
    <name evidence="6" type="ORF">B0H17DRAFT_1325588</name>
</gene>
<feature type="repeat" description="ANK" evidence="3">
    <location>
        <begin position="1042"/>
        <end position="1074"/>
    </location>
</feature>
<evidence type="ECO:0000259" key="4">
    <source>
        <dbReference type="Pfam" id="PF22939"/>
    </source>
</evidence>
<dbReference type="PRINTS" id="PR01415">
    <property type="entry name" value="ANKYRIN"/>
</dbReference>
<dbReference type="PANTHER" id="PTHR24173:SF74">
    <property type="entry name" value="ANKYRIN REPEAT DOMAIN-CONTAINING PROTEIN 16"/>
    <property type="match status" value="1"/>
</dbReference>
<proteinExistence type="predicted"/>
<dbReference type="Pfam" id="PF12796">
    <property type="entry name" value="Ank_2"/>
    <property type="match status" value="8"/>
</dbReference>
<dbReference type="Gene3D" id="1.25.40.20">
    <property type="entry name" value="Ankyrin repeat-containing domain"/>
    <property type="match status" value="8"/>
</dbReference>
<feature type="repeat" description="ANK" evidence="3">
    <location>
        <begin position="958"/>
        <end position="984"/>
    </location>
</feature>
<feature type="repeat" description="ANK" evidence="3">
    <location>
        <begin position="1433"/>
        <end position="1465"/>
    </location>
</feature>
<dbReference type="PANTHER" id="PTHR24173">
    <property type="entry name" value="ANKYRIN REPEAT CONTAINING"/>
    <property type="match status" value="1"/>
</dbReference>
<evidence type="ECO:0000259" key="5">
    <source>
        <dbReference type="Pfam" id="PF24883"/>
    </source>
</evidence>
<dbReference type="SUPFAM" id="SSF52540">
    <property type="entry name" value="P-loop containing nucleoside triphosphate hydrolases"/>
    <property type="match status" value="1"/>
</dbReference>
<dbReference type="SMART" id="SM00248">
    <property type="entry name" value="ANK"/>
    <property type="match status" value="22"/>
</dbReference>
<feature type="repeat" description="ANK" evidence="3">
    <location>
        <begin position="1222"/>
        <end position="1254"/>
    </location>
</feature>